<dbReference type="AlphaFoldDB" id="A0A9R1WII3"/>
<dbReference type="GO" id="GO:0031929">
    <property type="term" value="P:TOR signaling"/>
    <property type="evidence" value="ECO:0007669"/>
    <property type="project" value="UniProtKB-UniRule"/>
</dbReference>
<keyword evidence="1" id="KW-0677">Repeat</keyword>
<keyword evidence="3" id="KW-1185">Reference proteome</keyword>
<dbReference type="InterPro" id="IPR015943">
    <property type="entry name" value="WD40/YVTN_repeat-like_dom_sf"/>
</dbReference>
<comment type="function">
    <text evidence="1">Component of TORC1 complex, which is an essential cell growth regulator that controls plant development. Acts by activating transcription, protein synthesis and ribosome biogenesis, and inhibiting mRNA degradation and autophagy.</text>
</comment>
<dbReference type="SUPFAM" id="SSF117289">
    <property type="entry name" value="Nucleoporin domain"/>
    <property type="match status" value="1"/>
</dbReference>
<keyword evidence="1" id="KW-0853">WD repeat</keyword>
<evidence type="ECO:0000256" key="1">
    <source>
        <dbReference type="RuleBase" id="RU369068"/>
    </source>
</evidence>
<comment type="subunit">
    <text evidence="1">The target of rapamycin complex 1 (TORC1) is composed of at least RAPTOR, LST8 and TOR.</text>
</comment>
<dbReference type="EMBL" id="NBSK02000001">
    <property type="protein sequence ID" value="KAJ0226036.1"/>
    <property type="molecule type" value="Genomic_DNA"/>
</dbReference>
<dbReference type="GO" id="GO:0005768">
    <property type="term" value="C:endosome"/>
    <property type="evidence" value="ECO:0007669"/>
    <property type="project" value="UniProtKB-SubCell"/>
</dbReference>
<dbReference type="PANTHER" id="PTHR19842">
    <property type="entry name" value="G BETA-LIKE PROTEIN GBL"/>
    <property type="match status" value="1"/>
</dbReference>
<proteinExistence type="inferred from homology"/>
<reference evidence="2 3" key="1">
    <citation type="journal article" date="2017" name="Nat. Commun.">
        <title>Genome assembly with in vitro proximity ligation data and whole-genome triplication in lettuce.</title>
        <authorList>
            <person name="Reyes-Chin-Wo S."/>
            <person name="Wang Z."/>
            <person name="Yang X."/>
            <person name="Kozik A."/>
            <person name="Arikit S."/>
            <person name="Song C."/>
            <person name="Xia L."/>
            <person name="Froenicke L."/>
            <person name="Lavelle D.O."/>
            <person name="Truco M.J."/>
            <person name="Xia R."/>
            <person name="Zhu S."/>
            <person name="Xu C."/>
            <person name="Xu H."/>
            <person name="Xu X."/>
            <person name="Cox K."/>
            <person name="Korf I."/>
            <person name="Meyers B.C."/>
            <person name="Michelmore R.W."/>
        </authorList>
    </citation>
    <scope>NUCLEOTIDE SEQUENCE [LARGE SCALE GENOMIC DNA]</scope>
    <source>
        <strain evidence="3">cv. Salinas</strain>
        <tissue evidence="2">Seedlings</tissue>
    </source>
</reference>
<dbReference type="Proteomes" id="UP000235145">
    <property type="component" value="Unassembled WGS sequence"/>
</dbReference>
<organism evidence="2 3">
    <name type="scientific">Lactuca sativa</name>
    <name type="common">Garden lettuce</name>
    <dbReference type="NCBI Taxonomy" id="4236"/>
    <lineage>
        <taxon>Eukaryota</taxon>
        <taxon>Viridiplantae</taxon>
        <taxon>Streptophyta</taxon>
        <taxon>Embryophyta</taxon>
        <taxon>Tracheophyta</taxon>
        <taxon>Spermatophyta</taxon>
        <taxon>Magnoliopsida</taxon>
        <taxon>eudicotyledons</taxon>
        <taxon>Gunneridae</taxon>
        <taxon>Pentapetalae</taxon>
        <taxon>asterids</taxon>
        <taxon>campanulids</taxon>
        <taxon>Asterales</taxon>
        <taxon>Asteraceae</taxon>
        <taxon>Cichorioideae</taxon>
        <taxon>Cichorieae</taxon>
        <taxon>Lactucinae</taxon>
        <taxon>Lactuca</taxon>
    </lineage>
</organism>
<evidence type="ECO:0000313" key="2">
    <source>
        <dbReference type="EMBL" id="KAJ0226036.1"/>
    </source>
</evidence>
<evidence type="ECO:0000313" key="3">
    <source>
        <dbReference type="Proteomes" id="UP000235145"/>
    </source>
</evidence>
<dbReference type="Gene3D" id="2.130.10.10">
    <property type="entry name" value="YVTN repeat-like/Quinoprotein amine dehydrogenase"/>
    <property type="match status" value="1"/>
</dbReference>
<comment type="similarity">
    <text evidence="1">Belongs to the WD repeat LST8 family.</text>
</comment>
<sequence length="142" mass="16531">MKLMVDWVFYKSRRWQPCYTRRLLYHLGRFLKNLVFAIVTKLIFGDQNGNICVWDLTANSCICELVDTSMRSLTVMWDGSLVVAVNNKGSCYVWRLLRGTQGTNEGYGHTIDNDVLIVTETLHKRDVQEILEKFHPLGLFDR</sequence>
<dbReference type="GO" id="GO:0031931">
    <property type="term" value="C:TORC1 complex"/>
    <property type="evidence" value="ECO:0007669"/>
    <property type="project" value="UniProtKB-UniRule"/>
</dbReference>
<comment type="caution">
    <text evidence="2">The sequence shown here is derived from an EMBL/GenBank/DDBJ whole genome shotgun (WGS) entry which is preliminary data.</text>
</comment>
<name>A0A9R1WII3_LACSA</name>
<protein>
    <recommendedName>
        <fullName evidence="1">Target of rapamycin complex subunit LST8</fullName>
        <shortName evidence="1">TORC subunit LST8</shortName>
    </recommendedName>
    <alternativeName>
        <fullName evidence="1">Lethal with SEC13 protein 8 homolog</fullName>
    </alternativeName>
</protein>
<dbReference type="InterPro" id="IPR037588">
    <property type="entry name" value="MLST8"/>
</dbReference>
<dbReference type="GO" id="GO:0031932">
    <property type="term" value="C:TORC2 complex"/>
    <property type="evidence" value="ECO:0007669"/>
    <property type="project" value="InterPro"/>
</dbReference>
<gene>
    <name evidence="2" type="ORF">LSAT_V11C100019420</name>
</gene>
<comment type="subcellular location">
    <subcellularLocation>
        <location evidence="1">Endosome</location>
    </subcellularLocation>
</comment>
<dbReference type="PANTHER" id="PTHR19842:SF0">
    <property type="entry name" value="TARGET OF RAPAMYCIN COMPLEX SUBUNIT LST8"/>
    <property type="match status" value="1"/>
</dbReference>
<keyword evidence="1" id="KW-0967">Endosome</keyword>
<accession>A0A9R1WII3</accession>